<evidence type="ECO:0000313" key="2">
    <source>
        <dbReference type="Proteomes" id="UP000257109"/>
    </source>
</evidence>
<gene>
    <name evidence="1" type="ORF">CR513_20835</name>
</gene>
<reference evidence="1" key="1">
    <citation type="submission" date="2018-05" db="EMBL/GenBank/DDBJ databases">
        <title>Draft genome of Mucuna pruriens seed.</title>
        <authorList>
            <person name="Nnadi N.E."/>
            <person name="Vos R."/>
            <person name="Hasami M.H."/>
            <person name="Devisetty U.K."/>
            <person name="Aguiy J.C."/>
        </authorList>
    </citation>
    <scope>NUCLEOTIDE SEQUENCE [LARGE SCALE GENOMIC DNA]</scope>
    <source>
        <strain evidence="1">JCA_2017</strain>
    </source>
</reference>
<evidence type="ECO:0000313" key="1">
    <source>
        <dbReference type="EMBL" id="RDX96498.1"/>
    </source>
</evidence>
<accession>A0A371H103</accession>
<dbReference type="Proteomes" id="UP000257109">
    <property type="component" value="Unassembled WGS sequence"/>
</dbReference>
<keyword evidence="2" id="KW-1185">Reference proteome</keyword>
<dbReference type="EMBL" id="QJKJ01003872">
    <property type="protein sequence ID" value="RDX96498.1"/>
    <property type="molecule type" value="Genomic_DNA"/>
</dbReference>
<feature type="non-terminal residue" evidence="1">
    <location>
        <position position="141"/>
    </location>
</feature>
<comment type="caution">
    <text evidence="1">The sequence shown here is derived from an EMBL/GenBank/DDBJ whole genome shotgun (WGS) entry which is preliminary data.</text>
</comment>
<feature type="non-terminal residue" evidence="1">
    <location>
        <position position="1"/>
    </location>
</feature>
<name>A0A371H103_MUCPR</name>
<sequence length="141" mass="15453">MSQVIIQIKQITKHLSCLGILDPKAFLSVETDVSKTGYGGILKNKKNLVRIDYKAIPSILQNNQVLLSCFDFDITYIKGDKNSLPGINMNNSGKAMLKNQYGPPLSGRILPLSIRSSIRSSTPLPSPNSTLVTLRSHTLAQ</sequence>
<dbReference type="AlphaFoldDB" id="A0A371H103"/>
<protein>
    <recommendedName>
        <fullName evidence="3">Reverse transcriptase/retrotransposon-derived protein RNase H-like domain-containing protein</fullName>
    </recommendedName>
</protein>
<evidence type="ECO:0008006" key="3">
    <source>
        <dbReference type="Google" id="ProtNLM"/>
    </source>
</evidence>
<organism evidence="1 2">
    <name type="scientific">Mucuna pruriens</name>
    <name type="common">Velvet bean</name>
    <name type="synonym">Dolichos pruriens</name>
    <dbReference type="NCBI Taxonomy" id="157652"/>
    <lineage>
        <taxon>Eukaryota</taxon>
        <taxon>Viridiplantae</taxon>
        <taxon>Streptophyta</taxon>
        <taxon>Embryophyta</taxon>
        <taxon>Tracheophyta</taxon>
        <taxon>Spermatophyta</taxon>
        <taxon>Magnoliopsida</taxon>
        <taxon>eudicotyledons</taxon>
        <taxon>Gunneridae</taxon>
        <taxon>Pentapetalae</taxon>
        <taxon>rosids</taxon>
        <taxon>fabids</taxon>
        <taxon>Fabales</taxon>
        <taxon>Fabaceae</taxon>
        <taxon>Papilionoideae</taxon>
        <taxon>50 kb inversion clade</taxon>
        <taxon>NPAAA clade</taxon>
        <taxon>indigoferoid/millettioid clade</taxon>
        <taxon>Phaseoleae</taxon>
        <taxon>Mucuna</taxon>
    </lineage>
</organism>
<proteinExistence type="predicted"/>